<name>A0ABS3AZ85_9FIRM</name>
<feature type="transmembrane region" description="Helical" evidence="11">
    <location>
        <begin position="113"/>
        <end position="134"/>
    </location>
</feature>
<evidence type="ECO:0000313" key="14">
    <source>
        <dbReference type="Proteomes" id="UP000765003"/>
    </source>
</evidence>
<evidence type="ECO:0000313" key="13">
    <source>
        <dbReference type="EMBL" id="MBN4077449.1"/>
    </source>
</evidence>
<dbReference type="HAMAP" id="MF_01393">
    <property type="entry name" value="ATP_synth_a_bact"/>
    <property type="match status" value="1"/>
</dbReference>
<dbReference type="InterPro" id="IPR023011">
    <property type="entry name" value="ATP_synth_F0_asu_AS"/>
</dbReference>
<dbReference type="PANTHER" id="PTHR42823">
    <property type="entry name" value="ATP SYNTHASE SUBUNIT A, CHLOROPLASTIC"/>
    <property type="match status" value="1"/>
</dbReference>
<comment type="subcellular location">
    <subcellularLocation>
        <location evidence="11 12">Cell membrane</location>
        <topology evidence="11 12">Multi-pass membrane protein</topology>
    </subcellularLocation>
    <subcellularLocation>
        <location evidence="1">Membrane</location>
        <topology evidence="1">Multi-pass membrane protein</topology>
    </subcellularLocation>
</comment>
<dbReference type="Gene3D" id="1.20.120.220">
    <property type="entry name" value="ATP synthase, F0 complex, subunit A"/>
    <property type="match status" value="1"/>
</dbReference>
<evidence type="ECO:0000256" key="1">
    <source>
        <dbReference type="ARBA" id="ARBA00004141"/>
    </source>
</evidence>
<dbReference type="PANTHER" id="PTHR42823:SF3">
    <property type="entry name" value="ATP SYNTHASE SUBUNIT A, CHLOROPLASTIC"/>
    <property type="match status" value="1"/>
</dbReference>
<dbReference type="PROSITE" id="PS00449">
    <property type="entry name" value="ATPASE_A"/>
    <property type="match status" value="1"/>
</dbReference>
<feature type="transmembrane region" description="Helical" evidence="11">
    <location>
        <begin position="239"/>
        <end position="256"/>
    </location>
</feature>
<keyword evidence="6 11" id="KW-0375">Hydrogen ion transport</keyword>
<keyword evidence="8 11" id="KW-0406">Ion transport</keyword>
<comment type="caution">
    <text evidence="13">The sequence shown here is derived from an EMBL/GenBank/DDBJ whole genome shotgun (WGS) entry which is preliminary data.</text>
</comment>
<evidence type="ECO:0000256" key="6">
    <source>
        <dbReference type="ARBA" id="ARBA00022781"/>
    </source>
</evidence>
<evidence type="ECO:0000256" key="11">
    <source>
        <dbReference type="HAMAP-Rule" id="MF_01393"/>
    </source>
</evidence>
<dbReference type="NCBIfam" id="TIGR01131">
    <property type="entry name" value="ATP_synt_6_or_A"/>
    <property type="match status" value="1"/>
</dbReference>
<evidence type="ECO:0000256" key="8">
    <source>
        <dbReference type="ARBA" id="ARBA00023065"/>
    </source>
</evidence>
<dbReference type="CDD" id="cd00310">
    <property type="entry name" value="ATP-synt_Fo_a_6"/>
    <property type="match status" value="1"/>
</dbReference>
<keyword evidence="4 11" id="KW-0138">CF(0)</keyword>
<proteinExistence type="inferred from homology"/>
<keyword evidence="10 11" id="KW-0066">ATP synthesis</keyword>
<keyword evidence="11" id="KW-1003">Cell membrane</keyword>
<dbReference type="Proteomes" id="UP000765003">
    <property type="component" value="Unassembled WGS sequence"/>
</dbReference>
<sequence>MDHHLSWYHYLPGYEALHNHFQTYYAHTVLFNGGILPEVGVFNTIHHMVAGLIVVAILCIMAIMAKMRLKNLEAVIIPSPKFSLLNFFELIMQVLMNLMKDIIGADYKRHVPLVGTLALFILMSNLLGLVPGFVPPTDNLNTTLACGLVVFFYFNAQGIRVHGLGHITHLANPLGEWWGWFLSPLLFPVELIGLLVRPFSLGIRLAGNMIGDHKVLLAFAGILPFLVPLPFFFLGLLVSVIQTIVFCLLTCVYISLHTQEAEH</sequence>
<keyword evidence="3 11" id="KW-0813">Transport</keyword>
<organism evidence="13 14">
    <name type="scientific">Sulfobacillus acidophilus</name>
    <dbReference type="NCBI Taxonomy" id="53633"/>
    <lineage>
        <taxon>Bacteria</taxon>
        <taxon>Bacillati</taxon>
        <taxon>Bacillota</taxon>
        <taxon>Clostridia</taxon>
        <taxon>Eubacteriales</taxon>
        <taxon>Clostridiales Family XVII. Incertae Sedis</taxon>
        <taxon>Sulfobacillus</taxon>
    </lineage>
</organism>
<feature type="transmembrane region" description="Helical" evidence="11">
    <location>
        <begin position="216"/>
        <end position="233"/>
    </location>
</feature>
<feature type="transmembrane region" description="Helical" evidence="11">
    <location>
        <begin position="177"/>
        <end position="196"/>
    </location>
</feature>
<evidence type="ECO:0000256" key="10">
    <source>
        <dbReference type="ARBA" id="ARBA00023310"/>
    </source>
</evidence>
<evidence type="ECO:0000256" key="7">
    <source>
        <dbReference type="ARBA" id="ARBA00022989"/>
    </source>
</evidence>
<evidence type="ECO:0000256" key="5">
    <source>
        <dbReference type="ARBA" id="ARBA00022692"/>
    </source>
</evidence>
<gene>
    <name evidence="11 13" type="primary">atpB</name>
    <name evidence="13" type="ORF">JYT19_00900</name>
</gene>
<keyword evidence="14" id="KW-1185">Reference proteome</keyword>
<accession>A0ABS3AZ85</accession>
<comment type="similarity">
    <text evidence="2 11 12">Belongs to the ATPase A chain family.</text>
</comment>
<comment type="function">
    <text evidence="11 12">Key component of the proton channel; it plays a direct role in the translocation of protons across the membrane.</text>
</comment>
<evidence type="ECO:0000256" key="12">
    <source>
        <dbReference type="RuleBase" id="RU000483"/>
    </source>
</evidence>
<dbReference type="InterPro" id="IPR045082">
    <property type="entry name" value="ATP_syn_F0_a_bact/chloroplast"/>
</dbReference>
<evidence type="ECO:0000256" key="9">
    <source>
        <dbReference type="ARBA" id="ARBA00023136"/>
    </source>
</evidence>
<keyword evidence="9 11" id="KW-0472">Membrane</keyword>
<dbReference type="PRINTS" id="PR00123">
    <property type="entry name" value="ATPASEA"/>
</dbReference>
<evidence type="ECO:0000256" key="4">
    <source>
        <dbReference type="ARBA" id="ARBA00022547"/>
    </source>
</evidence>
<keyword evidence="5 11" id="KW-0812">Transmembrane</keyword>
<feature type="transmembrane region" description="Helical" evidence="11">
    <location>
        <begin position="45"/>
        <end position="65"/>
    </location>
</feature>
<reference evidence="13" key="1">
    <citation type="submission" date="2021-02" db="EMBL/GenBank/DDBJ databases">
        <title>Activity-based single-cell genomes from oceanic crustal fluid captures similar information to metagenomic and metatranscriptomic surveys with orders of magnitude less sampling.</title>
        <authorList>
            <person name="D'Angelo T.S."/>
            <person name="Orcutt B.N."/>
        </authorList>
    </citation>
    <scope>NUCLEOTIDE SEQUENCE [LARGE SCALE GENOMIC DNA]</scope>
    <source>
        <strain evidence="13">AH-315-E05</strain>
    </source>
</reference>
<evidence type="ECO:0000256" key="2">
    <source>
        <dbReference type="ARBA" id="ARBA00006810"/>
    </source>
</evidence>
<protein>
    <recommendedName>
        <fullName evidence="11 12">ATP synthase subunit a</fullName>
    </recommendedName>
    <alternativeName>
        <fullName evidence="11">ATP synthase F0 sector subunit a</fullName>
    </alternativeName>
    <alternativeName>
        <fullName evidence="11">F-ATPase subunit 6</fullName>
    </alternativeName>
</protein>
<keyword evidence="7 11" id="KW-1133">Transmembrane helix</keyword>
<dbReference type="Pfam" id="PF00119">
    <property type="entry name" value="ATP-synt_A"/>
    <property type="match status" value="1"/>
</dbReference>
<dbReference type="InterPro" id="IPR035908">
    <property type="entry name" value="F0_ATP_A_sf"/>
</dbReference>
<evidence type="ECO:0000256" key="3">
    <source>
        <dbReference type="ARBA" id="ARBA00022448"/>
    </source>
</evidence>
<dbReference type="InterPro" id="IPR000568">
    <property type="entry name" value="ATP_synth_F0_asu"/>
</dbReference>
<dbReference type="EMBL" id="JAFITA010000012">
    <property type="protein sequence ID" value="MBN4077449.1"/>
    <property type="molecule type" value="Genomic_DNA"/>
</dbReference>
<dbReference type="SUPFAM" id="SSF81336">
    <property type="entry name" value="F1F0 ATP synthase subunit A"/>
    <property type="match status" value="1"/>
</dbReference>